<evidence type="ECO:0000256" key="1">
    <source>
        <dbReference type="ARBA" id="ARBA00008520"/>
    </source>
</evidence>
<name>A0A101JSC0_9ACTN</name>
<keyword evidence="5" id="KW-1185">Reference proteome</keyword>
<feature type="chain" id="PRO_5007098101" evidence="3">
    <location>
        <begin position="25"/>
        <end position="419"/>
    </location>
</feature>
<evidence type="ECO:0000256" key="2">
    <source>
        <dbReference type="ARBA" id="ARBA00022448"/>
    </source>
</evidence>
<dbReference type="SUPFAM" id="SSF53850">
    <property type="entry name" value="Periplasmic binding protein-like II"/>
    <property type="match status" value="1"/>
</dbReference>
<evidence type="ECO:0000313" key="5">
    <source>
        <dbReference type="Proteomes" id="UP000053923"/>
    </source>
</evidence>
<proteinExistence type="inferred from homology"/>
<comment type="caution">
    <text evidence="4">The sequence shown here is derived from an EMBL/GenBank/DDBJ whole genome shotgun (WGS) entry which is preliminary data.</text>
</comment>
<dbReference type="PROSITE" id="PS51257">
    <property type="entry name" value="PROKAR_LIPOPROTEIN"/>
    <property type="match status" value="1"/>
</dbReference>
<reference evidence="5" key="1">
    <citation type="submission" date="2015-10" db="EMBL/GenBank/DDBJ databases">
        <authorList>
            <person name="Ju K.-S."/>
            <person name="Doroghazi J.R."/>
            <person name="Metcalf W.W."/>
        </authorList>
    </citation>
    <scope>NUCLEOTIDE SEQUENCE [LARGE SCALE GENOMIC DNA]</scope>
    <source>
        <strain evidence="5">NRRL 3151</strain>
    </source>
</reference>
<organism evidence="4 5">
    <name type="scientific">Streptomyces regalis</name>
    <dbReference type="NCBI Taxonomy" id="68262"/>
    <lineage>
        <taxon>Bacteria</taxon>
        <taxon>Bacillati</taxon>
        <taxon>Actinomycetota</taxon>
        <taxon>Actinomycetes</taxon>
        <taxon>Kitasatosporales</taxon>
        <taxon>Streptomycetaceae</taxon>
        <taxon>Streptomyces</taxon>
    </lineage>
</organism>
<protein>
    <submittedName>
        <fullName evidence="4">ABC transporter substrate-binding protein</fullName>
    </submittedName>
</protein>
<accession>A0A101JSC0</accession>
<dbReference type="InterPro" id="IPR050490">
    <property type="entry name" value="Bact_solute-bd_prot1"/>
</dbReference>
<dbReference type="InterPro" id="IPR006059">
    <property type="entry name" value="SBP"/>
</dbReference>
<keyword evidence="2" id="KW-0813">Transport</keyword>
<comment type="similarity">
    <text evidence="1">Belongs to the bacterial solute-binding protein 1 family.</text>
</comment>
<dbReference type="OrthoDB" id="358201at2"/>
<gene>
    <name evidence="4" type="ORF">ADL12_23390</name>
</gene>
<dbReference type="Gene3D" id="3.40.190.10">
    <property type="entry name" value="Periplasmic binding protein-like II"/>
    <property type="match status" value="2"/>
</dbReference>
<evidence type="ECO:0000313" key="4">
    <source>
        <dbReference type="EMBL" id="KUL32145.1"/>
    </source>
</evidence>
<dbReference type="AlphaFoldDB" id="A0A101JSC0"/>
<dbReference type="EMBL" id="LLZG01000231">
    <property type="protein sequence ID" value="KUL32145.1"/>
    <property type="molecule type" value="Genomic_DNA"/>
</dbReference>
<sequence>MMSILRRRTALAAGASLLLPLALAGCGDNSAGGDAKKVRMLVNLTDNLNQAYWEKLVSPFEKSTGIDVQIEGPTGKSVAETFPQQLAAGTAPDVIQSIYPDANTAPELLDLSDLDWVDGTPMVDTYSLDGKRYVVGVGSQAQSLVFYNKTAFDKAGIDKTPTTWKEFTDALGRLDDAGYTPMQTAGQYMTGLQLQQLFHPALNTSHPKWQTAVTKEELNIGDAYQPMFQHYADWLKAGYFAKDDVGLDPSTADGNFVAGKVGVYPNGSWFLASLDAAGKLPFEVGVFSPPVDDGQSYPGPQGATMADPYMIWEGSGNVDGAKQLVKYLATDKTAIETQLRADGIFRQGTDLEQSPLATEVQAIVDKAPELVSVGEGAGDNRLPVTGFNPKFTEIVQSLYTSRTPEQAARAIDQWVSENR</sequence>
<evidence type="ECO:0000256" key="3">
    <source>
        <dbReference type="SAM" id="SignalP"/>
    </source>
</evidence>
<feature type="signal peptide" evidence="3">
    <location>
        <begin position="1"/>
        <end position="24"/>
    </location>
</feature>
<dbReference type="PANTHER" id="PTHR43649:SF29">
    <property type="entry name" value="OSMOPROTECTIVE COMPOUNDS-BINDING PROTEIN GGTB"/>
    <property type="match status" value="1"/>
</dbReference>
<keyword evidence="3" id="KW-0732">Signal</keyword>
<dbReference type="Pfam" id="PF01547">
    <property type="entry name" value="SBP_bac_1"/>
    <property type="match status" value="1"/>
</dbReference>
<dbReference type="Proteomes" id="UP000053923">
    <property type="component" value="Unassembled WGS sequence"/>
</dbReference>
<dbReference type="PANTHER" id="PTHR43649">
    <property type="entry name" value="ARABINOSE-BINDING PROTEIN-RELATED"/>
    <property type="match status" value="1"/>
</dbReference>